<gene>
    <name evidence="1" type="ORF">AB7P39_09250</name>
</gene>
<proteinExistence type="predicted"/>
<keyword evidence="2" id="KW-1185">Reference proteome</keyword>
<evidence type="ECO:0000313" key="2">
    <source>
        <dbReference type="Proteomes" id="UP001589643"/>
    </source>
</evidence>
<evidence type="ECO:0000313" key="1">
    <source>
        <dbReference type="EMBL" id="MFB8893027.1"/>
    </source>
</evidence>
<dbReference type="EMBL" id="JBHLHV010000001">
    <property type="protein sequence ID" value="MFB8893027.1"/>
    <property type="molecule type" value="Genomic_DNA"/>
</dbReference>
<reference evidence="1 2" key="1">
    <citation type="submission" date="2024-08" db="EMBL/GenBank/DDBJ databases">
        <title>Heavy metals resistant antinobacteria isolated from wastewater.</title>
        <authorList>
            <person name="Roman Ponce B."/>
            <person name="Blanco Mercado M.A."/>
            <person name="Avila Aldana I.N."/>
            <person name="Morales Arrieta S."/>
        </authorList>
    </citation>
    <scope>NUCLEOTIDE SEQUENCE [LARGE SCALE GENOMIC DNA]</scope>
    <source>
        <strain evidence="2">sma-1</strain>
    </source>
</reference>
<protein>
    <submittedName>
        <fullName evidence="1">Uncharacterized protein</fullName>
    </submittedName>
</protein>
<accession>A0ABV5EST6</accession>
<name>A0ABV5EST6_9MICO</name>
<sequence length="204" mass="22948">MEATPLVRVRIIDNSRPPRVTTIIEGGADERLLAVLERTRGPAPESHRYQIALEHPEGGTAWACVIDPITTLLQAFEFANGDELYIDAEGRGGGALISLWELINAGLTYQSLWTVARSGFKHLTGRAYRSHRRAVADWVDDGLPVPPPMELVQFVCAEAEWERRVFDEVFGLQGDRRTGADLLRAVGYEKVLTQPERWADRRER</sequence>
<organism evidence="1 2">
    <name type="scientific">Microbacterium plantarum</name>
    <dbReference type="NCBI Taxonomy" id="1816425"/>
    <lineage>
        <taxon>Bacteria</taxon>
        <taxon>Bacillati</taxon>
        <taxon>Actinomycetota</taxon>
        <taxon>Actinomycetes</taxon>
        <taxon>Micrococcales</taxon>
        <taxon>Microbacteriaceae</taxon>
        <taxon>Microbacterium</taxon>
    </lineage>
</organism>
<dbReference type="RefSeq" id="WP_378718473.1">
    <property type="nucleotide sequence ID" value="NZ_JBHLHV010000001.1"/>
</dbReference>
<comment type="caution">
    <text evidence="1">The sequence shown here is derived from an EMBL/GenBank/DDBJ whole genome shotgun (WGS) entry which is preliminary data.</text>
</comment>
<dbReference type="Proteomes" id="UP001589643">
    <property type="component" value="Unassembled WGS sequence"/>
</dbReference>